<sequence length="44" mass="4756">APERPLCSRTPARPPPGTAADRAADRRGLRLRRPGGAPRRRGRG</sequence>
<accession>A0A6J4LHE7</accession>
<feature type="region of interest" description="Disordered" evidence="1">
    <location>
        <begin position="1"/>
        <end position="44"/>
    </location>
</feature>
<proteinExistence type="predicted"/>
<name>A0A6J4LHE7_9ACTN</name>
<evidence type="ECO:0000256" key="1">
    <source>
        <dbReference type="SAM" id="MobiDB-lite"/>
    </source>
</evidence>
<gene>
    <name evidence="2" type="ORF">AVDCRST_MAG16-1434</name>
</gene>
<protein>
    <submittedName>
        <fullName evidence="2">Uncharacterized protein</fullName>
    </submittedName>
</protein>
<feature type="compositionally biased region" description="Basic residues" evidence="1">
    <location>
        <begin position="29"/>
        <end position="44"/>
    </location>
</feature>
<feature type="non-terminal residue" evidence="2">
    <location>
        <position position="1"/>
    </location>
</feature>
<feature type="non-terminal residue" evidence="2">
    <location>
        <position position="44"/>
    </location>
</feature>
<organism evidence="2">
    <name type="scientific">uncultured Frankineae bacterium</name>
    <dbReference type="NCBI Taxonomy" id="437475"/>
    <lineage>
        <taxon>Bacteria</taxon>
        <taxon>Bacillati</taxon>
        <taxon>Actinomycetota</taxon>
        <taxon>Actinomycetes</taxon>
        <taxon>Frankiales</taxon>
        <taxon>environmental samples</taxon>
    </lineage>
</organism>
<reference evidence="2" key="1">
    <citation type="submission" date="2020-02" db="EMBL/GenBank/DDBJ databases">
        <authorList>
            <person name="Meier V. D."/>
        </authorList>
    </citation>
    <scope>NUCLEOTIDE SEQUENCE</scope>
    <source>
        <strain evidence="2">AVDCRST_MAG16</strain>
    </source>
</reference>
<evidence type="ECO:0000313" key="2">
    <source>
        <dbReference type="EMBL" id="CAA9333796.1"/>
    </source>
</evidence>
<dbReference type="AlphaFoldDB" id="A0A6J4LHE7"/>
<dbReference type="EMBL" id="CADCUE010000124">
    <property type="protein sequence ID" value="CAA9333796.1"/>
    <property type="molecule type" value="Genomic_DNA"/>
</dbReference>